<organism evidence="1 2">
    <name type="scientific">Amycolatopsis rhizosphaerae</name>
    <dbReference type="NCBI Taxonomy" id="2053003"/>
    <lineage>
        <taxon>Bacteria</taxon>
        <taxon>Bacillati</taxon>
        <taxon>Actinomycetota</taxon>
        <taxon>Actinomycetes</taxon>
        <taxon>Pseudonocardiales</taxon>
        <taxon>Pseudonocardiaceae</taxon>
        <taxon>Amycolatopsis</taxon>
    </lineage>
</organism>
<evidence type="ECO:0000313" key="1">
    <source>
        <dbReference type="EMBL" id="TVT31202.1"/>
    </source>
</evidence>
<sequence>MGTADDRMLIESAVPTFDAMIVEHAVVYADRATTFEAARNVDFLTVRTPLLTAAFWVRDLPSRLSGGAAPDRPEVVLSEGIGVPGWLLLGEREGQEIAFGAVGKFWRPTIVWRDVPREEFAGFSEPGWGKMAANFSVQSYGNDATLLSYQCRTVTTDLASRRRFLRYWQLVRPLARHVLRATLRTIQLNAEAAAVRPPEPEGE</sequence>
<protein>
    <recommendedName>
        <fullName evidence="3">DUF2867 domain-containing protein</fullName>
    </recommendedName>
</protein>
<keyword evidence="2" id="KW-1185">Reference proteome</keyword>
<dbReference type="EMBL" id="VJWX01000396">
    <property type="protein sequence ID" value="TVT31202.1"/>
    <property type="molecule type" value="Genomic_DNA"/>
</dbReference>
<accession>A0A558B3W3</accession>
<dbReference type="RefSeq" id="WP_144591941.1">
    <property type="nucleotide sequence ID" value="NZ_VJWX01000396.1"/>
</dbReference>
<dbReference type="Proteomes" id="UP000320011">
    <property type="component" value="Unassembled WGS sequence"/>
</dbReference>
<reference evidence="1 2" key="2">
    <citation type="submission" date="2019-08" db="EMBL/GenBank/DDBJ databases">
        <title>Amycolatopsis acidicola sp. nov., isolated from peat swamp forest soil.</title>
        <authorList>
            <person name="Srisuk N."/>
        </authorList>
    </citation>
    <scope>NUCLEOTIDE SEQUENCE [LARGE SCALE GENOMIC DNA]</scope>
    <source>
        <strain evidence="1 2">TBRC 6029</strain>
    </source>
</reference>
<reference evidence="1 2" key="1">
    <citation type="submission" date="2019-07" db="EMBL/GenBank/DDBJ databases">
        <authorList>
            <person name="Duangmal K."/>
            <person name="Teo W.F.A."/>
        </authorList>
    </citation>
    <scope>NUCLEOTIDE SEQUENCE [LARGE SCALE GENOMIC DNA]</scope>
    <source>
        <strain evidence="1 2">TBRC 6029</strain>
    </source>
</reference>
<comment type="caution">
    <text evidence="1">The sequence shown here is derived from an EMBL/GenBank/DDBJ whole genome shotgun (WGS) entry which is preliminary data.</text>
</comment>
<evidence type="ECO:0008006" key="3">
    <source>
        <dbReference type="Google" id="ProtNLM"/>
    </source>
</evidence>
<gene>
    <name evidence="1" type="ORF">FNH05_28550</name>
</gene>
<dbReference type="OrthoDB" id="5464833at2"/>
<evidence type="ECO:0000313" key="2">
    <source>
        <dbReference type="Proteomes" id="UP000320011"/>
    </source>
</evidence>
<dbReference type="AlphaFoldDB" id="A0A558B3W3"/>
<name>A0A558B3W3_9PSEU</name>
<proteinExistence type="predicted"/>